<protein>
    <submittedName>
        <fullName evidence="3">Response regulator</fullName>
    </submittedName>
</protein>
<feature type="domain" description="Response regulatory" evidence="2">
    <location>
        <begin position="10"/>
        <end position="121"/>
    </location>
</feature>
<dbReference type="Proteomes" id="UP000225379">
    <property type="component" value="Unassembled WGS sequence"/>
</dbReference>
<keyword evidence="4" id="KW-1185">Reference proteome</keyword>
<evidence type="ECO:0000313" key="4">
    <source>
        <dbReference type="Proteomes" id="UP000225379"/>
    </source>
</evidence>
<gene>
    <name evidence="3" type="ORF">CRT60_03710</name>
</gene>
<dbReference type="SUPFAM" id="SSF52172">
    <property type="entry name" value="CheY-like"/>
    <property type="match status" value="1"/>
</dbReference>
<keyword evidence="1" id="KW-0597">Phosphoprotein</keyword>
<evidence type="ECO:0000259" key="2">
    <source>
        <dbReference type="PROSITE" id="PS50110"/>
    </source>
</evidence>
<organism evidence="3 4">
    <name type="scientific">Azospirillum palustre</name>
    <dbReference type="NCBI Taxonomy" id="2044885"/>
    <lineage>
        <taxon>Bacteria</taxon>
        <taxon>Pseudomonadati</taxon>
        <taxon>Pseudomonadota</taxon>
        <taxon>Alphaproteobacteria</taxon>
        <taxon>Rhodospirillales</taxon>
        <taxon>Azospirillaceae</taxon>
        <taxon>Azospirillum</taxon>
    </lineage>
</organism>
<reference evidence="4" key="1">
    <citation type="submission" date="2017-10" db="EMBL/GenBank/DDBJ databases">
        <authorList>
            <person name="Kravchenko I.K."/>
            <person name="Grouzdev D.S."/>
        </authorList>
    </citation>
    <scope>NUCLEOTIDE SEQUENCE [LARGE SCALE GENOMIC DNA]</scope>
    <source>
        <strain evidence="4">B2</strain>
    </source>
</reference>
<dbReference type="RefSeq" id="WP_098735086.1">
    <property type="nucleotide sequence ID" value="NZ_PDKW01000037.1"/>
</dbReference>
<dbReference type="EMBL" id="PDKW01000037">
    <property type="protein sequence ID" value="PGH59094.1"/>
    <property type="molecule type" value="Genomic_DNA"/>
</dbReference>
<dbReference type="GO" id="GO:0000160">
    <property type="term" value="P:phosphorelay signal transduction system"/>
    <property type="evidence" value="ECO:0007669"/>
    <property type="project" value="InterPro"/>
</dbReference>
<dbReference type="InterPro" id="IPR001789">
    <property type="entry name" value="Sig_transdc_resp-reg_receiver"/>
</dbReference>
<evidence type="ECO:0000256" key="1">
    <source>
        <dbReference type="PROSITE-ProRule" id="PRU00169"/>
    </source>
</evidence>
<accession>A0A2B8BCL8</accession>
<dbReference type="AlphaFoldDB" id="A0A2B8BCL8"/>
<evidence type="ECO:0000313" key="3">
    <source>
        <dbReference type="EMBL" id="PGH59094.1"/>
    </source>
</evidence>
<dbReference type="PROSITE" id="PS50110">
    <property type="entry name" value="RESPONSE_REGULATORY"/>
    <property type="match status" value="1"/>
</dbReference>
<feature type="modified residue" description="4-aspartylphosphate" evidence="1">
    <location>
        <position position="60"/>
    </location>
</feature>
<name>A0A2B8BCL8_9PROT</name>
<dbReference type="Gene3D" id="3.40.50.2300">
    <property type="match status" value="1"/>
</dbReference>
<comment type="caution">
    <text evidence="3">The sequence shown here is derived from an EMBL/GenBank/DDBJ whole genome shotgun (WGS) entry which is preliminary data.</text>
</comment>
<sequence length="121" mass="13209">MSEKLLNDRRVLIVEDEFLVTVVLEAAVLEAGASVVRLAASTVDALALIEAAPFDVALLDARLDEEPVDDVAEALEKRGIPFVFHSGYGPEHLPSSHRHRPLLRKPSLSSSVVHALYEAMK</sequence>
<dbReference type="OrthoDB" id="582170at2"/>
<dbReference type="InterPro" id="IPR011006">
    <property type="entry name" value="CheY-like_superfamily"/>
</dbReference>
<proteinExistence type="predicted"/>